<name>A0A1G1T0F1_9BACT</name>
<proteinExistence type="predicted"/>
<organism evidence="1 2">
    <name type="scientific">Hymenobacter lapidarius</name>
    <dbReference type="NCBI Taxonomy" id="1908237"/>
    <lineage>
        <taxon>Bacteria</taxon>
        <taxon>Pseudomonadati</taxon>
        <taxon>Bacteroidota</taxon>
        <taxon>Cytophagia</taxon>
        <taxon>Cytophagales</taxon>
        <taxon>Hymenobacteraceae</taxon>
        <taxon>Hymenobacter</taxon>
    </lineage>
</organism>
<evidence type="ECO:0000313" key="2">
    <source>
        <dbReference type="Proteomes" id="UP000176294"/>
    </source>
</evidence>
<dbReference type="EMBL" id="MDZB01000120">
    <property type="protein sequence ID" value="OGX84347.1"/>
    <property type="molecule type" value="Genomic_DNA"/>
</dbReference>
<dbReference type="Proteomes" id="UP000176294">
    <property type="component" value="Unassembled WGS sequence"/>
</dbReference>
<dbReference type="STRING" id="1908237.BEN47_03010"/>
<accession>A0A1G1T0F1</accession>
<evidence type="ECO:0000313" key="1">
    <source>
        <dbReference type="EMBL" id="OGX84347.1"/>
    </source>
</evidence>
<keyword evidence="2" id="KW-1185">Reference proteome</keyword>
<reference evidence="1 2" key="1">
    <citation type="submission" date="2016-08" db="EMBL/GenBank/DDBJ databases">
        <title>Hymenobacter coccineus sp. nov., Hymenobacter lapidarius sp. nov. and Hymenobacter glacialis sp. nov., isolated from Antarctic soil.</title>
        <authorList>
            <person name="Sedlacek I."/>
            <person name="Kralova S."/>
            <person name="Kyrova K."/>
            <person name="Maslanova I."/>
            <person name="Stankova E."/>
            <person name="Vrbovska V."/>
            <person name="Nemec M."/>
            <person name="Bartak M."/>
            <person name="Svec P."/>
            <person name="Busse H.-J."/>
            <person name="Pantucek R."/>
        </authorList>
    </citation>
    <scope>NUCLEOTIDE SEQUENCE [LARGE SCALE GENOMIC DNA]</scope>
    <source>
        <strain evidence="1 2">CCM 8643</strain>
    </source>
</reference>
<comment type="caution">
    <text evidence="1">The sequence shown here is derived from an EMBL/GenBank/DDBJ whole genome shotgun (WGS) entry which is preliminary data.</text>
</comment>
<protein>
    <submittedName>
        <fullName evidence="1">Uncharacterized protein</fullName>
    </submittedName>
</protein>
<dbReference type="AlphaFoldDB" id="A0A1G1T0F1"/>
<gene>
    <name evidence="1" type="ORF">BEN47_03010</name>
</gene>
<sequence>MASLNGTTLEFELFSQPCPLPSDLTAFEVLYMCRPQARYTDKHQCEIMLQSPRKEFLTGLRNVELPQQFGTAGVTALLVGDYKADRRDRALVGRTLAVAYAKPGQYDTRPGWLVLVIGERPYSPRHREANARAAVGLLREVLRDLPGWLAPLLAGEAAASEGAE</sequence>